<dbReference type="InterPro" id="IPR029058">
    <property type="entry name" value="AB_hydrolase_fold"/>
</dbReference>
<evidence type="ECO:0000259" key="1">
    <source>
        <dbReference type="Pfam" id="PF12697"/>
    </source>
</evidence>
<dbReference type="RefSeq" id="WP_089913096.1">
    <property type="nucleotide sequence ID" value="NZ_FOBB01000003.1"/>
</dbReference>
<dbReference type="Gene3D" id="3.40.50.1820">
    <property type="entry name" value="alpha/beta hydrolase"/>
    <property type="match status" value="1"/>
</dbReference>
<dbReference type="AlphaFoldDB" id="A0A1H7VNM4"/>
<dbReference type="Pfam" id="PF12697">
    <property type="entry name" value="Abhydrolase_6"/>
    <property type="match status" value="1"/>
</dbReference>
<dbReference type="InterPro" id="IPR000073">
    <property type="entry name" value="AB_hydrolase_1"/>
</dbReference>
<proteinExistence type="predicted"/>
<name>A0A1H7VNM4_9BACT</name>
<feature type="domain" description="AB hydrolase-1" evidence="1">
    <location>
        <begin position="38"/>
        <end position="208"/>
    </location>
</feature>
<evidence type="ECO:0000313" key="2">
    <source>
        <dbReference type="EMBL" id="SEM10760.1"/>
    </source>
</evidence>
<reference evidence="2 3" key="1">
    <citation type="submission" date="2016-10" db="EMBL/GenBank/DDBJ databases">
        <authorList>
            <person name="de Groot N.N."/>
        </authorList>
    </citation>
    <scope>NUCLEOTIDE SEQUENCE [LARGE SCALE GENOMIC DNA]</scope>
    <source>
        <strain evidence="2 3">DSM 21039</strain>
    </source>
</reference>
<dbReference type="SUPFAM" id="SSF53474">
    <property type="entry name" value="alpha/beta-Hydrolases"/>
    <property type="match status" value="1"/>
</dbReference>
<organism evidence="2 3">
    <name type="scientific">Chitinophaga rupis</name>
    <dbReference type="NCBI Taxonomy" id="573321"/>
    <lineage>
        <taxon>Bacteria</taxon>
        <taxon>Pseudomonadati</taxon>
        <taxon>Bacteroidota</taxon>
        <taxon>Chitinophagia</taxon>
        <taxon>Chitinophagales</taxon>
        <taxon>Chitinophagaceae</taxon>
        <taxon>Chitinophaga</taxon>
    </lineage>
</organism>
<accession>A0A1H7VNM4</accession>
<evidence type="ECO:0000313" key="3">
    <source>
        <dbReference type="Proteomes" id="UP000198984"/>
    </source>
</evidence>
<gene>
    <name evidence="2" type="ORF">SAMN04488505_103389</name>
</gene>
<dbReference type="STRING" id="573321.SAMN04488505_103389"/>
<keyword evidence="3" id="KW-1185">Reference proteome</keyword>
<dbReference type="OrthoDB" id="659408at2"/>
<dbReference type="EMBL" id="FOBB01000003">
    <property type="protein sequence ID" value="SEM10760.1"/>
    <property type="molecule type" value="Genomic_DNA"/>
</dbReference>
<sequence length="215" mass="25404">MKKQLYLISGMGADERMFRYLQFPPEYDVHYLPWLKPQPNEPFTDYAARMAAGITTEGPVSLLGLSFGGMISLEIARQRPVEKVILISTIKNTRERPAYFNLVRRFRLYRLNSRWMFRQRTFVVQFYMTAKTPEEAALLKDYLRNSDFDFMYWAIRTVIHWENEELHSAVVHIHGSKDHTFPLKYVKPDYTINGGGHFMIMNQADEINRILSREL</sequence>
<dbReference type="Proteomes" id="UP000198984">
    <property type="component" value="Unassembled WGS sequence"/>
</dbReference>
<protein>
    <submittedName>
        <fullName evidence="2">Pimeloyl-ACP methyl ester carboxylesterase</fullName>
    </submittedName>
</protein>